<organism evidence="1 2">
    <name type="scientific">Ruegeria atlantica</name>
    <dbReference type="NCBI Taxonomy" id="81569"/>
    <lineage>
        <taxon>Bacteria</taxon>
        <taxon>Pseudomonadati</taxon>
        <taxon>Pseudomonadota</taxon>
        <taxon>Alphaproteobacteria</taxon>
        <taxon>Rhodobacterales</taxon>
        <taxon>Roseobacteraceae</taxon>
        <taxon>Ruegeria</taxon>
    </lineage>
</organism>
<dbReference type="RefSeq" id="WP_058272146.1">
    <property type="nucleotide sequence ID" value="NZ_CYPS01000011.1"/>
</dbReference>
<dbReference type="InterPro" id="IPR011250">
    <property type="entry name" value="OMP/PagP_B-barrel"/>
</dbReference>
<protein>
    <recommendedName>
        <fullName evidence="3">Outer membrane protein beta-barrel domain-containing protein</fullName>
    </recommendedName>
</protein>
<dbReference type="Proteomes" id="UP000050786">
    <property type="component" value="Unassembled WGS sequence"/>
</dbReference>
<dbReference type="EMBL" id="CYPS01000011">
    <property type="protein sequence ID" value="CUH42030.1"/>
    <property type="molecule type" value="Genomic_DNA"/>
</dbReference>
<accession>A0A0P1EKT7</accession>
<proteinExistence type="predicted"/>
<sequence>MQLAFFFSPQALALIAAAFGIVLPSATKAEPVALSFSEDWRHGVTVYGFLPQSLTGTSTIANTNVDLDLDFPEALELLDFGISSQYEGWTGKWGVIVDANYAKLGTEQSIPLPAGNVDVELDVKQSWVGILGGYKVANGVYGKNGHRYSVDLQAGLRYNELKQEAGVSTIGPSVTLGGTETWTEAVVGARGTWELSDRWFLVAAADAGVGGENVNSHWRVSLGFAYQAWENTSIRFGWRHYEIDYETERSDGTFAYDVMQNGPLVGVTFSF</sequence>
<evidence type="ECO:0000313" key="1">
    <source>
        <dbReference type="EMBL" id="CUH42030.1"/>
    </source>
</evidence>
<evidence type="ECO:0008006" key="3">
    <source>
        <dbReference type="Google" id="ProtNLM"/>
    </source>
</evidence>
<evidence type="ECO:0000313" key="2">
    <source>
        <dbReference type="Proteomes" id="UP000050786"/>
    </source>
</evidence>
<name>A0A0P1EKT7_9RHOB</name>
<gene>
    <name evidence="1" type="ORF">RUM4293_00915</name>
</gene>
<reference evidence="2" key="1">
    <citation type="submission" date="2015-09" db="EMBL/GenBank/DDBJ databases">
        <authorList>
            <person name="Rodrigo-Torres L."/>
            <person name="Arahal D.R."/>
        </authorList>
    </citation>
    <scope>NUCLEOTIDE SEQUENCE [LARGE SCALE GENOMIC DNA]</scope>
    <source>
        <strain evidence="2">CECT 4293</strain>
    </source>
</reference>
<dbReference type="AlphaFoldDB" id="A0A0P1EKT7"/>
<dbReference type="SUPFAM" id="SSF56925">
    <property type="entry name" value="OMPA-like"/>
    <property type="match status" value="1"/>
</dbReference>
<keyword evidence="2" id="KW-1185">Reference proteome</keyword>